<evidence type="ECO:0000313" key="2">
    <source>
        <dbReference type="Proteomes" id="UP000240542"/>
    </source>
</evidence>
<keyword evidence="2" id="KW-1185">Reference proteome</keyword>
<name>A0A2P8DU96_9ACTN</name>
<comment type="caution">
    <text evidence="1">The sequence shown here is derived from an EMBL/GenBank/DDBJ whole genome shotgun (WGS) entry which is preliminary data.</text>
</comment>
<reference evidence="1 2" key="1">
    <citation type="submission" date="2018-03" db="EMBL/GenBank/DDBJ databases">
        <title>Genomic Encyclopedia of Archaeal and Bacterial Type Strains, Phase II (KMG-II): from individual species to whole genera.</title>
        <authorList>
            <person name="Goeker M."/>
        </authorList>
    </citation>
    <scope>NUCLEOTIDE SEQUENCE [LARGE SCALE GENOMIC DNA]</scope>
    <source>
        <strain evidence="1 2">DSM 45312</strain>
    </source>
</reference>
<accession>A0A2P8DU96</accession>
<protein>
    <submittedName>
        <fullName evidence="1">Uncharacterized protein</fullName>
    </submittedName>
</protein>
<dbReference type="Proteomes" id="UP000240542">
    <property type="component" value="Unassembled WGS sequence"/>
</dbReference>
<organism evidence="1 2">
    <name type="scientific">Murinocardiopsis flavida</name>
    <dbReference type="NCBI Taxonomy" id="645275"/>
    <lineage>
        <taxon>Bacteria</taxon>
        <taxon>Bacillati</taxon>
        <taxon>Actinomycetota</taxon>
        <taxon>Actinomycetes</taxon>
        <taxon>Streptosporangiales</taxon>
        <taxon>Nocardiopsidaceae</taxon>
        <taxon>Murinocardiopsis</taxon>
    </lineage>
</organism>
<proteinExistence type="predicted"/>
<dbReference type="AlphaFoldDB" id="A0A2P8DU96"/>
<sequence>MHPEHRNTLAFRLLGECLRDRGLATTAETVQHPRYTIGFREQCSQLGHDFAAVAKRTFQIRRVEADVIKPARPGAKGIARGRSVDVHSATDASCLHEMAADVSV</sequence>
<gene>
    <name evidence="1" type="ORF">CLV63_101265</name>
</gene>
<dbReference type="EMBL" id="PYGA01000001">
    <property type="protein sequence ID" value="PSL00789.1"/>
    <property type="molecule type" value="Genomic_DNA"/>
</dbReference>
<evidence type="ECO:0000313" key="1">
    <source>
        <dbReference type="EMBL" id="PSL00789.1"/>
    </source>
</evidence>